<dbReference type="Proteomes" id="UP000238532">
    <property type="component" value="Unassembled WGS sequence"/>
</dbReference>
<organism evidence="1 2">
    <name type="scientific">Haemophilus influenzae</name>
    <dbReference type="NCBI Taxonomy" id="727"/>
    <lineage>
        <taxon>Bacteria</taxon>
        <taxon>Pseudomonadati</taxon>
        <taxon>Pseudomonadota</taxon>
        <taxon>Gammaproteobacteria</taxon>
        <taxon>Pasteurellales</taxon>
        <taxon>Pasteurellaceae</taxon>
        <taxon>Haemophilus</taxon>
    </lineage>
</organism>
<name>A0A2S9RP95_HAEIF</name>
<evidence type="ECO:0000313" key="1">
    <source>
        <dbReference type="EMBL" id="PRJ59893.1"/>
    </source>
</evidence>
<comment type="caution">
    <text evidence="1">The sequence shown here is derived from an EMBL/GenBank/DDBJ whole genome shotgun (WGS) entry which is preliminary data.</text>
</comment>
<reference evidence="1 2" key="1">
    <citation type="submission" date="2017-04" db="EMBL/GenBank/DDBJ databases">
        <title>Haemophilus influenzae in COPD genome sequencing project.</title>
        <authorList>
            <person name="Murphy T.F."/>
            <person name="Kong Y."/>
            <person name="Nadendla S."/>
            <person name="Tettelin H."/>
            <person name="Pettigrew M."/>
        </authorList>
    </citation>
    <scope>NUCLEOTIDE SEQUENCE [LARGE SCALE GENOMIC DNA]</scope>
    <source>
        <strain evidence="1 2">56P127H1</strain>
    </source>
</reference>
<dbReference type="AlphaFoldDB" id="A0A2S9RP95"/>
<proteinExistence type="predicted"/>
<accession>A0A2S9RP95</accession>
<sequence length="112" mass="12561">MKTIYVKDFNEFPGPRYRHLGKASGEEFREDILLPKLNQTPDWIINLDGVAGYGSSFLEEVFGGCIRSDIAPNVMLKIVDNLVSQEDPDLITEIKGYVEDAISRKVKNSGNI</sequence>
<dbReference type="InterPro" id="IPR025474">
    <property type="entry name" value="DUF4325"/>
</dbReference>
<dbReference type="EMBL" id="NEBY01000241">
    <property type="protein sequence ID" value="PRJ59893.1"/>
    <property type="molecule type" value="Genomic_DNA"/>
</dbReference>
<evidence type="ECO:0000313" key="2">
    <source>
        <dbReference type="Proteomes" id="UP000238532"/>
    </source>
</evidence>
<gene>
    <name evidence="1" type="ORF">BV102_00886</name>
</gene>
<dbReference type="RefSeq" id="WP_105876466.1">
    <property type="nucleotide sequence ID" value="NZ_CP135754.1"/>
</dbReference>
<dbReference type="Pfam" id="PF14213">
    <property type="entry name" value="DUF4325"/>
    <property type="match status" value="1"/>
</dbReference>
<protein>
    <submittedName>
        <fullName evidence="1">Uncharacterized protein</fullName>
    </submittedName>
</protein>